<evidence type="ECO:0000313" key="1">
    <source>
        <dbReference type="EMBL" id="GJE92890.1"/>
    </source>
</evidence>
<sequence length="178" mass="20130">MTDSDVPPRAEDSVLAVTASAVIDAPVEKVWEVLLDFPAYPEWNTFVRSQVVVDAHEHALPSQTAELGSHLVLTAHLPPSLEPRLGVLKSTTRLRVTHLDARAHRAAWQNRMPPWLLRTHRWQWLEPLEDGKTRYETIEVFDGPLAWCVRWFVAGALRKGFRAMADGLKARAEELARA</sequence>
<reference evidence="1 2" key="1">
    <citation type="submission" date="2021-08" db="EMBL/GenBank/DDBJ databases">
        <title>Draft Genome Sequence of Phanerochaete sordida strain YK-624.</title>
        <authorList>
            <person name="Mori T."/>
            <person name="Dohra H."/>
            <person name="Suzuki T."/>
            <person name="Kawagishi H."/>
            <person name="Hirai H."/>
        </authorList>
    </citation>
    <scope>NUCLEOTIDE SEQUENCE [LARGE SCALE GENOMIC DNA]</scope>
    <source>
        <strain evidence="1 2">YK-624</strain>
    </source>
</reference>
<dbReference type="PANTHER" id="PTHR36166:SF1">
    <property type="entry name" value="SRPBCC DOMAIN-CONTAINING PROTEIN"/>
    <property type="match status" value="1"/>
</dbReference>
<dbReference type="PANTHER" id="PTHR36166">
    <property type="entry name" value="CHROMOSOME 9, WHOLE GENOME SHOTGUN SEQUENCE"/>
    <property type="match status" value="1"/>
</dbReference>
<dbReference type="Pfam" id="PF10604">
    <property type="entry name" value="Polyketide_cyc2"/>
    <property type="match status" value="1"/>
</dbReference>
<dbReference type="SUPFAM" id="SSF55961">
    <property type="entry name" value="Bet v1-like"/>
    <property type="match status" value="1"/>
</dbReference>
<dbReference type="EMBL" id="BPQB01000029">
    <property type="protein sequence ID" value="GJE92890.1"/>
    <property type="molecule type" value="Genomic_DNA"/>
</dbReference>
<comment type="caution">
    <text evidence="1">The sequence shown here is derived from an EMBL/GenBank/DDBJ whole genome shotgun (WGS) entry which is preliminary data.</text>
</comment>
<dbReference type="Gene3D" id="3.30.530.20">
    <property type="match status" value="1"/>
</dbReference>
<dbReference type="CDD" id="cd07822">
    <property type="entry name" value="SRPBCC_4"/>
    <property type="match status" value="1"/>
</dbReference>
<organism evidence="1 2">
    <name type="scientific">Phanerochaete sordida</name>
    <dbReference type="NCBI Taxonomy" id="48140"/>
    <lineage>
        <taxon>Eukaryota</taxon>
        <taxon>Fungi</taxon>
        <taxon>Dikarya</taxon>
        <taxon>Basidiomycota</taxon>
        <taxon>Agaricomycotina</taxon>
        <taxon>Agaricomycetes</taxon>
        <taxon>Polyporales</taxon>
        <taxon>Phanerochaetaceae</taxon>
        <taxon>Phanerochaete</taxon>
    </lineage>
</organism>
<dbReference type="InterPro" id="IPR019587">
    <property type="entry name" value="Polyketide_cyclase/dehydratase"/>
</dbReference>
<keyword evidence="2" id="KW-1185">Reference proteome</keyword>
<evidence type="ECO:0000313" key="2">
    <source>
        <dbReference type="Proteomes" id="UP000703269"/>
    </source>
</evidence>
<dbReference type="Proteomes" id="UP000703269">
    <property type="component" value="Unassembled WGS sequence"/>
</dbReference>
<proteinExistence type="predicted"/>
<dbReference type="InterPro" id="IPR023393">
    <property type="entry name" value="START-like_dom_sf"/>
</dbReference>
<dbReference type="OrthoDB" id="509124at2759"/>
<name>A0A9P3LF29_9APHY</name>
<dbReference type="AlphaFoldDB" id="A0A9P3LF29"/>
<protein>
    <submittedName>
        <fullName evidence="1">SRPBCC domain-containing protein</fullName>
    </submittedName>
</protein>
<gene>
    <name evidence="1" type="ORF">PsYK624_090480</name>
</gene>
<accession>A0A9P3LF29</accession>